<dbReference type="GO" id="GO:0000027">
    <property type="term" value="P:ribosomal large subunit assembly"/>
    <property type="evidence" value="ECO:0007669"/>
    <property type="project" value="TreeGrafter"/>
</dbReference>
<dbReference type="SMART" id="SM00879">
    <property type="entry name" value="Brix"/>
    <property type="match status" value="1"/>
</dbReference>
<feature type="compositionally biased region" description="Low complexity" evidence="1">
    <location>
        <begin position="456"/>
        <end position="466"/>
    </location>
</feature>
<dbReference type="InterPro" id="IPR045112">
    <property type="entry name" value="PPAN-like"/>
</dbReference>
<name>A0AA35X964_GEOBA</name>
<comment type="caution">
    <text evidence="3">The sequence shown here is derived from an EMBL/GenBank/DDBJ whole genome shotgun (WGS) entry which is preliminary data.</text>
</comment>
<dbReference type="InterPro" id="IPR007109">
    <property type="entry name" value="Brix"/>
</dbReference>
<organism evidence="3 4">
    <name type="scientific">Geodia barretti</name>
    <name type="common">Barrett's horny sponge</name>
    <dbReference type="NCBI Taxonomy" id="519541"/>
    <lineage>
        <taxon>Eukaryota</taxon>
        <taxon>Metazoa</taxon>
        <taxon>Porifera</taxon>
        <taxon>Demospongiae</taxon>
        <taxon>Heteroscleromorpha</taxon>
        <taxon>Tetractinellida</taxon>
        <taxon>Astrophorina</taxon>
        <taxon>Geodiidae</taxon>
        <taxon>Geodia</taxon>
    </lineage>
</organism>
<dbReference type="PANTHER" id="PTHR12661">
    <property type="entry name" value="PETER PAN-RELATED"/>
    <property type="match status" value="1"/>
</dbReference>
<feature type="compositionally biased region" description="Basic and acidic residues" evidence="1">
    <location>
        <begin position="299"/>
        <end position="351"/>
    </location>
</feature>
<evidence type="ECO:0000313" key="3">
    <source>
        <dbReference type="EMBL" id="CAI8048864.1"/>
    </source>
</evidence>
<protein>
    <submittedName>
        <fullName evidence="3">Suppressor of SWI4 1 homolog</fullName>
    </submittedName>
</protein>
<feature type="region of interest" description="Disordered" evidence="1">
    <location>
        <begin position="1"/>
        <end position="23"/>
    </location>
</feature>
<dbReference type="GO" id="GO:0006364">
    <property type="term" value="P:rRNA processing"/>
    <property type="evidence" value="ECO:0007669"/>
    <property type="project" value="InterPro"/>
</dbReference>
<evidence type="ECO:0000259" key="2">
    <source>
        <dbReference type="PROSITE" id="PS50833"/>
    </source>
</evidence>
<dbReference type="PROSITE" id="PS50833">
    <property type="entry name" value="BRIX"/>
    <property type="match status" value="1"/>
</dbReference>
<dbReference type="EMBL" id="CASHTH010003755">
    <property type="protein sequence ID" value="CAI8048864.1"/>
    <property type="molecule type" value="Genomic_DNA"/>
</dbReference>
<dbReference type="Proteomes" id="UP001174909">
    <property type="component" value="Unassembled WGS sequence"/>
</dbReference>
<dbReference type="AlphaFoldDB" id="A0AA35X964"/>
<evidence type="ECO:0000313" key="4">
    <source>
        <dbReference type="Proteomes" id="UP001174909"/>
    </source>
</evidence>
<evidence type="ECO:0000256" key="1">
    <source>
        <dbReference type="SAM" id="MobiDB-lite"/>
    </source>
</evidence>
<feature type="compositionally biased region" description="Basic residues" evidence="1">
    <location>
        <begin position="1"/>
        <end position="12"/>
    </location>
</feature>
<dbReference type="GO" id="GO:0030687">
    <property type="term" value="C:preribosome, large subunit precursor"/>
    <property type="evidence" value="ECO:0007669"/>
    <property type="project" value="TreeGrafter"/>
</dbReference>
<feature type="domain" description="Brix" evidence="2">
    <location>
        <begin position="24"/>
        <end position="285"/>
    </location>
</feature>
<feature type="compositionally biased region" description="Acidic residues" evidence="1">
    <location>
        <begin position="352"/>
        <end position="361"/>
    </location>
</feature>
<sequence>MGRTRRTKKRSHVVQEGQEEKPTPNTFVMERGRVGRTLGQLVRDLRRVMEPHTASKLKVRQRNVLMDFVNVAGPLGVSHFLILSRSQTHVNLRICRLPRGPTVTFHITGFSLTRDVISSVRKTATSLTQYMTAPLLILNNFSSEDKSSKLMAAMLQSMLPSLNVQTVKLANINRCVLFNYNTDDKMIELRHYSIRAVARGISRAVKRLGKASVPNLSRYQDISEYMLGGNVSESEGEEVAGQEVTLPQNLRGRGNLKSTQSSVRLIELGPRLTLQLVKVEAGMCKGEVLHHEFIQKTKREARDVRRRVEDREKLRSQRRRQQEENVTRKKRETELHKQRCLEGLKGKKQEDESGSEEEDDREWFRQEVGEEPDPDMLVPAGGGTRKRRGRGAGGTPAKRSRVEIRGKMKWRGSQQGAGGGGEGVRRGRGGNVKWRGSQQGGREGVRRGRGLGKVGMGKFSSKKTGGWTTGRGKARVRKTRTH</sequence>
<dbReference type="GO" id="GO:0019843">
    <property type="term" value="F:rRNA binding"/>
    <property type="evidence" value="ECO:0007669"/>
    <property type="project" value="InterPro"/>
</dbReference>
<proteinExistence type="predicted"/>
<feature type="region of interest" description="Disordered" evidence="1">
    <location>
        <begin position="299"/>
        <end position="482"/>
    </location>
</feature>
<dbReference type="SUPFAM" id="SSF52954">
    <property type="entry name" value="Class II aaRS ABD-related"/>
    <property type="match status" value="1"/>
</dbReference>
<keyword evidence="4" id="KW-1185">Reference proteome</keyword>
<dbReference type="PANTHER" id="PTHR12661:SF5">
    <property type="entry name" value="SUPPRESSOR OF SWI4 1 HOMOLOG"/>
    <property type="match status" value="1"/>
</dbReference>
<accession>A0AA35X964</accession>
<reference evidence="3" key="1">
    <citation type="submission" date="2023-03" db="EMBL/GenBank/DDBJ databases">
        <authorList>
            <person name="Steffen K."/>
            <person name="Cardenas P."/>
        </authorList>
    </citation>
    <scope>NUCLEOTIDE SEQUENCE</scope>
</reference>
<gene>
    <name evidence="3" type="ORF">GBAR_LOCUS26932</name>
</gene>
<feature type="compositionally biased region" description="Basic residues" evidence="1">
    <location>
        <begin position="472"/>
        <end position="482"/>
    </location>
</feature>
<dbReference type="Pfam" id="PF04427">
    <property type="entry name" value="Brix"/>
    <property type="match status" value="1"/>
</dbReference>